<keyword evidence="2" id="KW-1185">Reference proteome</keyword>
<name>A0A318JUQ1_9NEIS</name>
<comment type="caution">
    <text evidence="1">The sequence shown here is derived from an EMBL/GenBank/DDBJ whole genome shotgun (WGS) entry which is preliminary data.</text>
</comment>
<dbReference type="EMBL" id="QJKC01000007">
    <property type="protein sequence ID" value="PXX48342.1"/>
    <property type="molecule type" value="Genomic_DNA"/>
</dbReference>
<dbReference type="Proteomes" id="UP000248395">
    <property type="component" value="Unassembled WGS sequence"/>
</dbReference>
<proteinExistence type="predicted"/>
<evidence type="ECO:0000313" key="1">
    <source>
        <dbReference type="EMBL" id="PXX48342.1"/>
    </source>
</evidence>
<evidence type="ECO:0000313" key="2">
    <source>
        <dbReference type="Proteomes" id="UP000248395"/>
    </source>
</evidence>
<protein>
    <submittedName>
        <fullName evidence="1">Uncharacterized protein</fullName>
    </submittedName>
</protein>
<dbReference type="OrthoDB" id="8592687at2"/>
<organism evidence="1 2">
    <name type="scientific">Aquitalea magnusonii</name>
    <dbReference type="NCBI Taxonomy" id="332411"/>
    <lineage>
        <taxon>Bacteria</taxon>
        <taxon>Pseudomonadati</taxon>
        <taxon>Pseudomonadota</taxon>
        <taxon>Betaproteobacteria</taxon>
        <taxon>Neisseriales</taxon>
        <taxon>Chromobacteriaceae</taxon>
        <taxon>Aquitalea</taxon>
    </lineage>
</organism>
<dbReference type="RefSeq" id="WP_059285004.1">
    <property type="nucleotide sequence ID" value="NZ_LNQU01000012.1"/>
</dbReference>
<sequence length="85" mass="9583">MKHGKTLSFSVQQLDRPEQRQALCSELSALVPDRFAGPWSEEELQELIQSWRMMAFCQDGGVVCAHPFHSADGLFRTVVFETKAA</sequence>
<dbReference type="AlphaFoldDB" id="A0A318JUQ1"/>
<reference evidence="1 2" key="1">
    <citation type="submission" date="2018-05" db="EMBL/GenBank/DDBJ databases">
        <title>Genomic Encyclopedia of Type Strains, Phase IV (KMG-IV): sequencing the most valuable type-strain genomes for metagenomic binning, comparative biology and taxonomic classification.</title>
        <authorList>
            <person name="Goeker M."/>
        </authorList>
    </citation>
    <scope>NUCLEOTIDE SEQUENCE [LARGE SCALE GENOMIC DNA]</scope>
    <source>
        <strain evidence="1 2">DSM 25134</strain>
    </source>
</reference>
<accession>A0A318JUQ1</accession>
<gene>
    <name evidence="1" type="ORF">DFR38_107127</name>
</gene>